<dbReference type="AlphaFoldDB" id="A0A2B7XEU8"/>
<reference evidence="2 3" key="1">
    <citation type="submission" date="2017-10" db="EMBL/GenBank/DDBJ databases">
        <title>Comparative genomics in systemic dimorphic fungi from Ajellomycetaceae.</title>
        <authorList>
            <person name="Munoz J.F."/>
            <person name="Mcewen J.G."/>
            <person name="Clay O.K."/>
            <person name="Cuomo C.A."/>
        </authorList>
    </citation>
    <scope>NUCLEOTIDE SEQUENCE [LARGE SCALE GENOMIC DNA]</scope>
    <source>
        <strain evidence="2 3">UAMH130</strain>
    </source>
</reference>
<name>A0A2B7XEU8_9EURO</name>
<evidence type="ECO:0000259" key="1">
    <source>
        <dbReference type="Pfam" id="PF13391"/>
    </source>
</evidence>
<feature type="domain" description="HNH nuclease" evidence="1">
    <location>
        <begin position="141"/>
        <end position="231"/>
    </location>
</feature>
<proteinExistence type="predicted"/>
<gene>
    <name evidence="2" type="ORF">GX51_01685</name>
</gene>
<dbReference type="Pfam" id="PF13391">
    <property type="entry name" value="HNH_2"/>
    <property type="match status" value="1"/>
</dbReference>
<accession>A0A2B7XEU8</accession>
<organism evidence="2 3">
    <name type="scientific">Blastomyces parvus</name>
    <dbReference type="NCBI Taxonomy" id="2060905"/>
    <lineage>
        <taxon>Eukaryota</taxon>
        <taxon>Fungi</taxon>
        <taxon>Dikarya</taxon>
        <taxon>Ascomycota</taxon>
        <taxon>Pezizomycotina</taxon>
        <taxon>Eurotiomycetes</taxon>
        <taxon>Eurotiomycetidae</taxon>
        <taxon>Onygenales</taxon>
        <taxon>Ajellomycetaceae</taxon>
        <taxon>Blastomyces</taxon>
    </lineage>
</organism>
<dbReference type="InterPro" id="IPR003615">
    <property type="entry name" value="HNH_nuc"/>
</dbReference>
<comment type="caution">
    <text evidence="2">The sequence shown here is derived from an EMBL/GenBank/DDBJ whole genome shotgun (WGS) entry which is preliminary data.</text>
</comment>
<dbReference type="OrthoDB" id="2104739at2759"/>
<evidence type="ECO:0000313" key="2">
    <source>
        <dbReference type="EMBL" id="PGH07676.1"/>
    </source>
</evidence>
<dbReference type="Proteomes" id="UP000224080">
    <property type="component" value="Unassembled WGS sequence"/>
</dbReference>
<dbReference type="EMBL" id="PDNC01000013">
    <property type="protein sequence ID" value="PGH07676.1"/>
    <property type="molecule type" value="Genomic_DNA"/>
</dbReference>
<dbReference type="STRING" id="2060905.A0A2B7XEU8"/>
<sequence>MESVKRFFNDQRPLSSVPIEFDEHEAELILEGYQPRDNKDRTKDVLSSFLRFLPGEGRTALADFIVTTGQDHETLHALSQHLKTTLLIPMRARGATPPISPTSFRMEKEVQEVAATMDEPASRKDQRRLKKLCLERDGHRCLATGAIDINAEIPEADTEYVVPTDLCHIIPFSLRRWEKSEDYQITQIWATLKKLFPQIQLRPEDVNDPTNLITLASPLHAAFYSFTLAFEPTVGRPSHVSQLADDTNCFVHQGEPNQYQILLLGKRRNLLIQFLFRAPQGGPDGSRLVTFERHGGATIELPSPALLRMHSALAKILHASGMAKYIEDLVRGEEDIGCLAEGGTTNLEDLVLLRMLKSRCEWVN</sequence>
<keyword evidence="3" id="KW-1185">Reference proteome</keyword>
<protein>
    <recommendedName>
        <fullName evidence="1">HNH nuclease domain-containing protein</fullName>
    </recommendedName>
</protein>
<evidence type="ECO:0000313" key="3">
    <source>
        <dbReference type="Proteomes" id="UP000224080"/>
    </source>
</evidence>